<feature type="domain" description="Peptidase S1" evidence="7">
    <location>
        <begin position="30"/>
        <end position="248"/>
    </location>
</feature>
<dbReference type="SMR" id="A0A7M6W8G8"/>
<evidence type="ECO:0000313" key="9">
    <source>
        <dbReference type="Proteomes" id="UP000002358"/>
    </source>
</evidence>
<dbReference type="Pfam" id="PF00089">
    <property type="entry name" value="Trypsin"/>
    <property type="match status" value="1"/>
</dbReference>
<feature type="chain" id="PRO_5029820756" description="Peptidase S1 domain-containing protein" evidence="6">
    <location>
        <begin position="18"/>
        <end position="252"/>
    </location>
</feature>
<evidence type="ECO:0000256" key="4">
    <source>
        <dbReference type="ARBA" id="ARBA00022825"/>
    </source>
</evidence>
<dbReference type="InterPro" id="IPR018114">
    <property type="entry name" value="TRYPSIN_HIS"/>
</dbReference>
<dbReference type="CDD" id="cd00190">
    <property type="entry name" value="Tryp_SPc"/>
    <property type="match status" value="1"/>
</dbReference>
<comment type="similarity">
    <text evidence="1">Belongs to the peptidase S1 family.</text>
</comment>
<proteinExistence type="inferred from homology"/>
<protein>
    <recommendedName>
        <fullName evidence="7">Peptidase S1 domain-containing protein</fullName>
    </recommendedName>
</protein>
<evidence type="ECO:0000256" key="5">
    <source>
        <dbReference type="ARBA" id="ARBA00023157"/>
    </source>
</evidence>
<dbReference type="SMART" id="SM00020">
    <property type="entry name" value="Tryp_SPc"/>
    <property type="match status" value="1"/>
</dbReference>
<dbReference type="Proteomes" id="UP000002358">
    <property type="component" value="Unassembled WGS sequence"/>
</dbReference>
<dbReference type="OrthoDB" id="10051896at2759"/>
<keyword evidence="4" id="KW-0720">Serine protease</keyword>
<dbReference type="FunFam" id="2.40.10.10:FF:000034">
    <property type="entry name" value="Eupolytin"/>
    <property type="match status" value="1"/>
</dbReference>
<dbReference type="InterPro" id="IPR001314">
    <property type="entry name" value="Peptidase_S1A"/>
</dbReference>
<dbReference type="InterPro" id="IPR001254">
    <property type="entry name" value="Trypsin_dom"/>
</dbReference>
<dbReference type="InterPro" id="IPR050430">
    <property type="entry name" value="Peptidase_S1"/>
</dbReference>
<evidence type="ECO:0000256" key="1">
    <source>
        <dbReference type="ARBA" id="ARBA00007664"/>
    </source>
</evidence>
<reference evidence="8" key="1">
    <citation type="submission" date="2021-01" db="UniProtKB">
        <authorList>
            <consortium name="EnsemblMetazoa"/>
        </authorList>
    </citation>
    <scope>IDENTIFICATION</scope>
</reference>
<sequence>MKLLCLSLTLLIAGANCFYVDNTGREKDKIVGGDYVPITEAPYQAQLLQLGSAICGATIISEYWLVSAAHCFEDTYGMSILTGSTYRSKGGQKHQIEKVIIHRGYDEYTNDNDISLIKLVKSIKFNERQKAVSLARVAPKTGDKMIVSGYGKEGEYQRASTTLKVATVPVVDQKTCARRYIRDPITNNMFCAGKGPTDACQGDSGGPGVIDGKLVGVVSSGMECGSTYYPGIYTRVDKYYEWIVGHTGIGQS</sequence>
<feature type="signal peptide" evidence="6">
    <location>
        <begin position="1"/>
        <end position="17"/>
    </location>
</feature>
<evidence type="ECO:0000259" key="7">
    <source>
        <dbReference type="PROSITE" id="PS50240"/>
    </source>
</evidence>
<gene>
    <name evidence="8" type="primary">100120058</name>
</gene>
<evidence type="ECO:0000313" key="8">
    <source>
        <dbReference type="EnsemblMetazoa" id="NP_001166082"/>
    </source>
</evidence>
<dbReference type="PROSITE" id="PS50240">
    <property type="entry name" value="TRYPSIN_DOM"/>
    <property type="match status" value="1"/>
</dbReference>
<dbReference type="PANTHER" id="PTHR24276:SF91">
    <property type="entry name" value="AT26814P-RELATED"/>
    <property type="match status" value="1"/>
</dbReference>
<dbReference type="GO" id="GO:0006508">
    <property type="term" value="P:proteolysis"/>
    <property type="evidence" value="ECO:0007669"/>
    <property type="project" value="UniProtKB-KW"/>
</dbReference>
<dbReference type="OMA" id="CARRYIR"/>
<dbReference type="AlphaFoldDB" id="A0A7M6W8G8"/>
<keyword evidence="9" id="KW-1185">Reference proteome</keyword>
<keyword evidence="3" id="KW-0378">Hydrolase</keyword>
<dbReference type="EnsemblMetazoa" id="NM_001172611">
    <property type="protein sequence ID" value="NP_001166082"/>
    <property type="gene ID" value="GeneID_100120058"/>
</dbReference>
<dbReference type="Gene3D" id="2.40.10.10">
    <property type="entry name" value="Trypsin-like serine proteases"/>
    <property type="match status" value="1"/>
</dbReference>
<keyword evidence="6" id="KW-0732">Signal</keyword>
<dbReference type="InterPro" id="IPR043504">
    <property type="entry name" value="Peptidase_S1_PA_chymotrypsin"/>
</dbReference>
<dbReference type="PRINTS" id="PR00722">
    <property type="entry name" value="CHYMOTRYPSIN"/>
</dbReference>
<evidence type="ECO:0000256" key="6">
    <source>
        <dbReference type="SAM" id="SignalP"/>
    </source>
</evidence>
<dbReference type="KEGG" id="nvi:100120058"/>
<dbReference type="PANTHER" id="PTHR24276">
    <property type="entry name" value="POLYSERASE-RELATED"/>
    <property type="match status" value="1"/>
</dbReference>
<dbReference type="SUPFAM" id="SSF50494">
    <property type="entry name" value="Trypsin-like serine proteases"/>
    <property type="match status" value="1"/>
</dbReference>
<evidence type="ECO:0000256" key="2">
    <source>
        <dbReference type="ARBA" id="ARBA00022670"/>
    </source>
</evidence>
<dbReference type="PROSITE" id="PS00134">
    <property type="entry name" value="TRYPSIN_HIS"/>
    <property type="match status" value="1"/>
</dbReference>
<keyword evidence="5" id="KW-1015">Disulfide bond</keyword>
<dbReference type="InterPro" id="IPR009003">
    <property type="entry name" value="Peptidase_S1_PA"/>
</dbReference>
<keyword evidence="2" id="KW-0645">Protease</keyword>
<evidence type="ECO:0000256" key="3">
    <source>
        <dbReference type="ARBA" id="ARBA00022801"/>
    </source>
</evidence>
<dbReference type="GO" id="GO:0004252">
    <property type="term" value="F:serine-type endopeptidase activity"/>
    <property type="evidence" value="ECO:0007669"/>
    <property type="project" value="InterPro"/>
</dbReference>
<organism evidence="8 9">
    <name type="scientific">Nasonia vitripennis</name>
    <name type="common">Parasitic wasp</name>
    <dbReference type="NCBI Taxonomy" id="7425"/>
    <lineage>
        <taxon>Eukaryota</taxon>
        <taxon>Metazoa</taxon>
        <taxon>Ecdysozoa</taxon>
        <taxon>Arthropoda</taxon>
        <taxon>Hexapoda</taxon>
        <taxon>Insecta</taxon>
        <taxon>Pterygota</taxon>
        <taxon>Neoptera</taxon>
        <taxon>Endopterygota</taxon>
        <taxon>Hymenoptera</taxon>
        <taxon>Apocrita</taxon>
        <taxon>Proctotrupomorpha</taxon>
        <taxon>Chalcidoidea</taxon>
        <taxon>Pteromalidae</taxon>
        <taxon>Pteromalinae</taxon>
        <taxon>Nasonia</taxon>
    </lineage>
</organism>
<name>A0A7M6W8G8_NASVI</name>
<accession>A0A7M6W8G8</accession>